<dbReference type="AlphaFoldDB" id="A9DE31"/>
<dbReference type="Gene3D" id="2.60.120.370">
    <property type="entry name" value="YhcH/YjgK/YiaL"/>
    <property type="match status" value="1"/>
</dbReference>
<protein>
    <recommendedName>
        <fullName evidence="3">YhcH/YjgK/YiaL family protein</fullName>
    </recommendedName>
</protein>
<sequence length="169" mass="19143">MSAKLVPSIANESEPKMIVDTLNNQDLYSHISPRIAAALAHLAETDFTKVDVGNYELDGNNLFVIVNDYETKPREVEPFEVHQQYIDVQYVVSGEEEFGYLPLADQTPSKPYFAKHDYAEFDYESNKSDAAFIPFKAGMFAIFFPQDMHMPGTSTSPQQVRKVIIKVKI</sequence>
<dbReference type="PANTHER" id="PTHR34986">
    <property type="entry name" value="EVOLVED BETA-GALACTOSIDASE SUBUNIT BETA"/>
    <property type="match status" value="1"/>
</dbReference>
<dbReference type="Pfam" id="PF04074">
    <property type="entry name" value="DUF386"/>
    <property type="match status" value="1"/>
</dbReference>
<gene>
    <name evidence="1" type="ORF">KT99_19289</name>
</gene>
<dbReference type="SUPFAM" id="SSF51197">
    <property type="entry name" value="Clavaminate synthase-like"/>
    <property type="match status" value="1"/>
</dbReference>
<evidence type="ECO:0000313" key="1">
    <source>
        <dbReference type="EMBL" id="EDQ00087.1"/>
    </source>
</evidence>
<dbReference type="EMBL" id="ABIC01000026">
    <property type="protein sequence ID" value="EDQ00087.1"/>
    <property type="molecule type" value="Genomic_DNA"/>
</dbReference>
<dbReference type="GO" id="GO:0005829">
    <property type="term" value="C:cytosol"/>
    <property type="evidence" value="ECO:0007669"/>
    <property type="project" value="TreeGrafter"/>
</dbReference>
<comment type="caution">
    <text evidence="1">The sequence shown here is derived from an EMBL/GenBank/DDBJ whole genome shotgun (WGS) entry which is preliminary data.</text>
</comment>
<keyword evidence="2" id="KW-1185">Reference proteome</keyword>
<name>A9DE31_9GAMM</name>
<accession>A9DE31</accession>
<dbReference type="PANTHER" id="PTHR34986:SF1">
    <property type="entry name" value="PROTEIN YIAL"/>
    <property type="match status" value="1"/>
</dbReference>
<dbReference type="STRING" id="314608.KT99_19289"/>
<dbReference type="Proteomes" id="UP000005839">
    <property type="component" value="Unassembled WGS sequence"/>
</dbReference>
<dbReference type="InterPro" id="IPR004375">
    <property type="entry name" value="NanQ/TabA/YiaL"/>
</dbReference>
<evidence type="ECO:0008006" key="3">
    <source>
        <dbReference type="Google" id="ProtNLM"/>
    </source>
</evidence>
<reference evidence="1 2" key="1">
    <citation type="submission" date="2007-10" db="EMBL/GenBank/DDBJ databases">
        <authorList>
            <person name="Yayanos A."/>
            <person name="Ferriera S."/>
            <person name="Johnson J."/>
            <person name="Kravitz S."/>
            <person name="Halpern A."/>
            <person name="Remington K."/>
            <person name="Beeson K."/>
            <person name="Tran B."/>
            <person name="Rogers Y.-H."/>
            <person name="Friedman R."/>
            <person name="Venter J.C."/>
        </authorList>
    </citation>
    <scope>NUCLEOTIDE SEQUENCE [LARGE SCALE GENOMIC DNA]</scope>
    <source>
        <strain evidence="1 2">KT99</strain>
    </source>
</reference>
<dbReference type="InterPro" id="IPR037012">
    <property type="entry name" value="NanQ/TabA/YiaL_sf"/>
</dbReference>
<evidence type="ECO:0000313" key="2">
    <source>
        <dbReference type="Proteomes" id="UP000005839"/>
    </source>
</evidence>
<proteinExistence type="predicted"/>
<organism evidence="1 2">
    <name type="scientific">Shewanella benthica KT99</name>
    <dbReference type="NCBI Taxonomy" id="314608"/>
    <lineage>
        <taxon>Bacteria</taxon>
        <taxon>Pseudomonadati</taxon>
        <taxon>Pseudomonadota</taxon>
        <taxon>Gammaproteobacteria</taxon>
        <taxon>Alteromonadales</taxon>
        <taxon>Shewanellaceae</taxon>
        <taxon>Shewanella</taxon>
    </lineage>
</organism>
<dbReference type="NCBIfam" id="TIGR00022">
    <property type="entry name" value="YhcH/YjgK/YiaL family protein"/>
    <property type="match status" value="1"/>
</dbReference>